<comment type="caution">
    <text evidence="2">The sequence shown here is derived from an EMBL/GenBank/DDBJ whole genome shotgun (WGS) entry which is preliminary data.</text>
</comment>
<organism evidence="2 3">
    <name type="scientific">Pararge aegeria aegeria</name>
    <dbReference type="NCBI Taxonomy" id="348720"/>
    <lineage>
        <taxon>Eukaryota</taxon>
        <taxon>Metazoa</taxon>
        <taxon>Ecdysozoa</taxon>
        <taxon>Arthropoda</taxon>
        <taxon>Hexapoda</taxon>
        <taxon>Insecta</taxon>
        <taxon>Pterygota</taxon>
        <taxon>Neoptera</taxon>
        <taxon>Endopterygota</taxon>
        <taxon>Lepidoptera</taxon>
        <taxon>Glossata</taxon>
        <taxon>Ditrysia</taxon>
        <taxon>Papilionoidea</taxon>
        <taxon>Nymphalidae</taxon>
        <taxon>Satyrinae</taxon>
        <taxon>Satyrini</taxon>
        <taxon>Parargina</taxon>
        <taxon>Pararge</taxon>
    </lineage>
</organism>
<evidence type="ECO:0000313" key="2">
    <source>
        <dbReference type="EMBL" id="CAH2217512.1"/>
    </source>
</evidence>
<name>A0A8S4QWF5_9NEOP</name>
<dbReference type="Proteomes" id="UP000838756">
    <property type="component" value="Unassembled WGS sequence"/>
</dbReference>
<feature type="region of interest" description="Disordered" evidence="1">
    <location>
        <begin position="1"/>
        <end position="28"/>
    </location>
</feature>
<sequence>MQIGDLVPRLRATARHPEPGPASLLLGKPSLRQHGCRRSSHIQHRTVEWERLAAPRGLGASQAGTCPYAILLYSNRLFIFRRQVIR</sequence>
<accession>A0A8S4QWF5</accession>
<gene>
    <name evidence="2" type="primary">jg10861</name>
    <name evidence="2" type="ORF">PAEG_LOCUS5401</name>
</gene>
<dbReference type="EMBL" id="CAKXAJ010018199">
    <property type="protein sequence ID" value="CAH2217512.1"/>
    <property type="molecule type" value="Genomic_DNA"/>
</dbReference>
<evidence type="ECO:0000313" key="3">
    <source>
        <dbReference type="Proteomes" id="UP000838756"/>
    </source>
</evidence>
<reference evidence="2" key="1">
    <citation type="submission" date="2022-03" db="EMBL/GenBank/DDBJ databases">
        <authorList>
            <person name="Lindestad O."/>
        </authorList>
    </citation>
    <scope>NUCLEOTIDE SEQUENCE</scope>
</reference>
<keyword evidence="3" id="KW-1185">Reference proteome</keyword>
<proteinExistence type="predicted"/>
<protein>
    <submittedName>
        <fullName evidence="2">Jg10861 protein</fullName>
    </submittedName>
</protein>
<evidence type="ECO:0000256" key="1">
    <source>
        <dbReference type="SAM" id="MobiDB-lite"/>
    </source>
</evidence>
<dbReference type="AlphaFoldDB" id="A0A8S4QWF5"/>